<reference evidence="3" key="2">
    <citation type="submission" date="2025-08" db="UniProtKB">
        <authorList>
            <consortium name="RefSeq"/>
        </authorList>
    </citation>
    <scope>IDENTIFICATION</scope>
</reference>
<sequence length="134" mass="14822">MEMEKRKNKRVTRVEEEGERVNKKRLKGEEEEEEDGGGGGGDGVPTEEEVEEFFAILRRMRVAVKYFDDKGRGGREWREVLETAELAVDHSEEADGEQEGDDANPKKKRGEVANVIEGFDLNAAAPEAAEGGGA</sequence>
<feature type="compositionally biased region" description="Basic residues" evidence="1">
    <location>
        <begin position="1"/>
        <end position="11"/>
    </location>
</feature>
<name>A0A1S3UQH3_VIGRR</name>
<dbReference type="GO" id="GO:0010112">
    <property type="term" value="P:regulation of systemic acquired resistance"/>
    <property type="evidence" value="ECO:0007669"/>
    <property type="project" value="InterPro"/>
</dbReference>
<protein>
    <submittedName>
        <fullName evidence="3">Uncharacterized protein LOC106767823</fullName>
    </submittedName>
</protein>
<dbReference type="RefSeq" id="XP_014508265.1">
    <property type="nucleotide sequence ID" value="XM_014652779.2"/>
</dbReference>
<reference evidence="2" key="1">
    <citation type="journal article" date="2014" name="Nat. Commun.">
        <title>Genome sequence of mungbean and insights into evolution within Vigna species.</title>
        <authorList>
            <person name="Kang Y.J."/>
            <person name="Kim S.K."/>
            <person name="Kim M.Y."/>
            <person name="Lestari P."/>
            <person name="Kim K.H."/>
            <person name="Ha B.K."/>
            <person name="Jun T.H."/>
            <person name="Hwang W.J."/>
            <person name="Lee T."/>
            <person name="Lee J."/>
            <person name="Shim S."/>
            <person name="Yoon M.Y."/>
            <person name="Jang Y.E."/>
            <person name="Han K.S."/>
            <person name="Taeprayoon P."/>
            <person name="Yoon N."/>
            <person name="Somta P."/>
            <person name="Tanya P."/>
            <person name="Kim K.S."/>
            <person name="Gwag J.G."/>
            <person name="Moon J.K."/>
            <person name="Lee Y.H."/>
            <person name="Park B.S."/>
            <person name="Bombarely A."/>
            <person name="Doyle J.J."/>
            <person name="Jackson S.A."/>
            <person name="Schafleitner R."/>
            <person name="Srinives P."/>
            <person name="Varshney R.K."/>
            <person name="Lee S.H."/>
        </authorList>
    </citation>
    <scope>NUCLEOTIDE SEQUENCE [LARGE SCALE GENOMIC DNA]</scope>
    <source>
        <strain evidence="2">cv. VC1973A</strain>
    </source>
</reference>
<organism evidence="2 3">
    <name type="scientific">Vigna radiata var. radiata</name>
    <name type="common">Mung bean</name>
    <name type="synonym">Phaseolus aureus</name>
    <dbReference type="NCBI Taxonomy" id="3916"/>
    <lineage>
        <taxon>Eukaryota</taxon>
        <taxon>Viridiplantae</taxon>
        <taxon>Streptophyta</taxon>
        <taxon>Embryophyta</taxon>
        <taxon>Tracheophyta</taxon>
        <taxon>Spermatophyta</taxon>
        <taxon>Magnoliopsida</taxon>
        <taxon>eudicotyledons</taxon>
        <taxon>Gunneridae</taxon>
        <taxon>Pentapetalae</taxon>
        <taxon>rosids</taxon>
        <taxon>fabids</taxon>
        <taxon>Fabales</taxon>
        <taxon>Fabaceae</taxon>
        <taxon>Papilionoideae</taxon>
        <taxon>50 kb inversion clade</taxon>
        <taxon>NPAAA clade</taxon>
        <taxon>indigoferoid/millettioid clade</taxon>
        <taxon>Phaseoleae</taxon>
        <taxon>Vigna</taxon>
    </lineage>
</organism>
<feature type="region of interest" description="Disordered" evidence="1">
    <location>
        <begin position="87"/>
        <end position="110"/>
    </location>
</feature>
<dbReference type="PANTHER" id="PTHR35735:SF5">
    <property type="entry name" value="PROTEIN NIM1-INTERACTING 2"/>
    <property type="match status" value="1"/>
</dbReference>
<evidence type="ECO:0000313" key="3">
    <source>
        <dbReference type="RefSeq" id="XP_014508265.1"/>
    </source>
</evidence>
<dbReference type="AlphaFoldDB" id="A0A1S3UQH3"/>
<evidence type="ECO:0000313" key="2">
    <source>
        <dbReference type="Proteomes" id="UP000087766"/>
    </source>
</evidence>
<proteinExistence type="predicted"/>
<gene>
    <name evidence="3" type="primary">LOC106767823</name>
</gene>
<feature type="compositionally biased region" description="Basic and acidic residues" evidence="1">
    <location>
        <begin position="12"/>
        <end position="21"/>
    </location>
</feature>
<accession>A0A1S3UQH3</accession>
<dbReference type="Proteomes" id="UP000087766">
    <property type="component" value="Chromosome 1"/>
</dbReference>
<feature type="region of interest" description="Disordered" evidence="1">
    <location>
        <begin position="1"/>
        <end position="49"/>
    </location>
</feature>
<dbReference type="OrthoDB" id="1098796at2759"/>
<dbReference type="GeneID" id="106767823"/>
<dbReference type="InterPro" id="IPR034577">
    <property type="entry name" value="NIMIN-2"/>
</dbReference>
<dbReference type="PANTHER" id="PTHR35735">
    <property type="entry name" value="PROTEIN NIM1-INTERACTING 2"/>
    <property type="match status" value="1"/>
</dbReference>
<dbReference type="KEGG" id="vra:106767823"/>
<evidence type="ECO:0000256" key="1">
    <source>
        <dbReference type="SAM" id="MobiDB-lite"/>
    </source>
</evidence>
<keyword evidence="2" id="KW-1185">Reference proteome</keyword>